<feature type="region of interest" description="Disordered" evidence="1">
    <location>
        <begin position="183"/>
        <end position="232"/>
    </location>
</feature>
<dbReference type="KEGG" id="lcre:Pla8534_10490"/>
<feature type="compositionally biased region" description="Pro residues" evidence="1">
    <location>
        <begin position="418"/>
        <end position="430"/>
    </location>
</feature>
<evidence type="ECO:0000313" key="4">
    <source>
        <dbReference type="Proteomes" id="UP000317648"/>
    </source>
</evidence>
<evidence type="ECO:0000256" key="2">
    <source>
        <dbReference type="SAM" id="Phobius"/>
    </source>
</evidence>
<feature type="compositionally biased region" description="Low complexity" evidence="1">
    <location>
        <begin position="74"/>
        <end position="104"/>
    </location>
</feature>
<evidence type="ECO:0000256" key="1">
    <source>
        <dbReference type="SAM" id="MobiDB-lite"/>
    </source>
</evidence>
<sequence>MAEPSLSPIRFACQCGKKFEVGRDHIGKQTVCPECKKPMTVPAESTVAQRRKKKRPAASSPPTAGKTNAAQQNAAKPGDGKTATGKTATGKTATGKTASPASGGKRPAGNTAVPSASAASNPEPSVSEAAPRVSLASLLLLMRKPVANEKLALYAGVGGFVGGLLCGMVLMLPWAWRSTPPVAAGPEPATTSPASTPPPPAAATVREPLPVRPGTGGPTAETDTPAATAGAQLKTPWKNADCARLSFTLTPRQFEALDPGVFPERNFPLRFEANLAAKENAVRQGMPADEVAMRYTLGAWPQPDGSLEVVLFLFRDQLRTWPRDLENLTLQVWDARTLVSEETGKESQVLFDLQLFAAHGANGLMVGNTRGRLTVLGLDSLSFRGVPFTLEPFELLEPTKVKPIGTAEPDSTVNDPGPRLPPIPALPPVPENADPAFLEPARTPPAKPAAPPADAETPPAPGAAPPTGTAPDE</sequence>
<feature type="compositionally biased region" description="Low complexity" evidence="1">
    <location>
        <begin position="218"/>
        <end position="231"/>
    </location>
</feature>
<keyword evidence="2" id="KW-0472">Membrane</keyword>
<dbReference type="RefSeq" id="WP_145049926.1">
    <property type="nucleotide sequence ID" value="NZ_CP036433.1"/>
</dbReference>
<evidence type="ECO:0000313" key="3">
    <source>
        <dbReference type="EMBL" id="QDU93269.1"/>
    </source>
</evidence>
<proteinExistence type="predicted"/>
<gene>
    <name evidence="3" type="ORF">Pla8534_10490</name>
</gene>
<name>A0A518DN53_9BACT</name>
<protein>
    <submittedName>
        <fullName evidence="3">Uncharacterized protein</fullName>
    </submittedName>
</protein>
<dbReference type="Proteomes" id="UP000317648">
    <property type="component" value="Chromosome"/>
</dbReference>
<feature type="compositionally biased region" description="Low complexity" evidence="1">
    <location>
        <begin position="184"/>
        <end position="194"/>
    </location>
</feature>
<keyword evidence="2" id="KW-1133">Transmembrane helix</keyword>
<feature type="region of interest" description="Disordered" evidence="1">
    <location>
        <begin position="27"/>
        <end position="129"/>
    </location>
</feature>
<accession>A0A518DN53</accession>
<feature type="region of interest" description="Disordered" evidence="1">
    <location>
        <begin position="401"/>
        <end position="473"/>
    </location>
</feature>
<reference evidence="3 4" key="1">
    <citation type="submission" date="2019-02" db="EMBL/GenBank/DDBJ databases">
        <title>Deep-cultivation of Planctomycetes and their phenomic and genomic characterization uncovers novel biology.</title>
        <authorList>
            <person name="Wiegand S."/>
            <person name="Jogler M."/>
            <person name="Boedeker C."/>
            <person name="Pinto D."/>
            <person name="Vollmers J."/>
            <person name="Rivas-Marin E."/>
            <person name="Kohn T."/>
            <person name="Peeters S.H."/>
            <person name="Heuer A."/>
            <person name="Rast P."/>
            <person name="Oberbeckmann S."/>
            <person name="Bunk B."/>
            <person name="Jeske O."/>
            <person name="Meyerdierks A."/>
            <person name="Storesund J.E."/>
            <person name="Kallscheuer N."/>
            <person name="Luecker S."/>
            <person name="Lage O.M."/>
            <person name="Pohl T."/>
            <person name="Merkel B.J."/>
            <person name="Hornburger P."/>
            <person name="Mueller R.-W."/>
            <person name="Bruemmer F."/>
            <person name="Labrenz M."/>
            <person name="Spormann A.M."/>
            <person name="Op den Camp H."/>
            <person name="Overmann J."/>
            <person name="Amann R."/>
            <person name="Jetten M.S.M."/>
            <person name="Mascher T."/>
            <person name="Medema M.H."/>
            <person name="Devos D.P."/>
            <person name="Kaster A.-K."/>
            <person name="Ovreas L."/>
            <person name="Rohde M."/>
            <person name="Galperin M.Y."/>
            <person name="Jogler C."/>
        </authorList>
    </citation>
    <scope>NUCLEOTIDE SEQUENCE [LARGE SCALE GENOMIC DNA]</scope>
    <source>
        <strain evidence="3 4">Pla85_3_4</strain>
    </source>
</reference>
<organism evidence="3 4">
    <name type="scientific">Lignipirellula cremea</name>
    <dbReference type="NCBI Taxonomy" id="2528010"/>
    <lineage>
        <taxon>Bacteria</taxon>
        <taxon>Pseudomonadati</taxon>
        <taxon>Planctomycetota</taxon>
        <taxon>Planctomycetia</taxon>
        <taxon>Pirellulales</taxon>
        <taxon>Pirellulaceae</taxon>
        <taxon>Lignipirellula</taxon>
    </lineage>
</organism>
<feature type="compositionally biased region" description="Polar residues" evidence="1">
    <location>
        <begin position="60"/>
        <end position="73"/>
    </location>
</feature>
<keyword evidence="2" id="KW-0812">Transmembrane</keyword>
<feature type="compositionally biased region" description="Low complexity" evidence="1">
    <location>
        <begin position="112"/>
        <end position="129"/>
    </location>
</feature>
<keyword evidence="4" id="KW-1185">Reference proteome</keyword>
<dbReference type="AlphaFoldDB" id="A0A518DN53"/>
<dbReference type="EMBL" id="CP036433">
    <property type="protein sequence ID" value="QDU93269.1"/>
    <property type="molecule type" value="Genomic_DNA"/>
</dbReference>
<feature type="transmembrane region" description="Helical" evidence="2">
    <location>
        <begin position="151"/>
        <end position="176"/>
    </location>
</feature>
<feature type="compositionally biased region" description="Pro residues" evidence="1">
    <location>
        <begin position="442"/>
        <end position="451"/>
    </location>
</feature>